<gene>
    <name evidence="3" type="ORF">BLEM_2150</name>
</gene>
<accession>A0A261FLW1</accession>
<feature type="transmembrane region" description="Helical" evidence="2">
    <location>
        <begin position="256"/>
        <end position="275"/>
    </location>
</feature>
<feature type="compositionally biased region" description="Polar residues" evidence="1">
    <location>
        <begin position="430"/>
        <end position="449"/>
    </location>
</feature>
<organism evidence="3 4">
    <name type="scientific">Bifidobacterium lemurum</name>
    <dbReference type="NCBI Taxonomy" id="1603886"/>
    <lineage>
        <taxon>Bacteria</taxon>
        <taxon>Bacillati</taxon>
        <taxon>Actinomycetota</taxon>
        <taxon>Actinomycetes</taxon>
        <taxon>Bifidobacteriales</taxon>
        <taxon>Bifidobacteriaceae</taxon>
        <taxon>Bifidobacterium</taxon>
    </lineage>
</organism>
<feature type="transmembrane region" description="Helical" evidence="2">
    <location>
        <begin position="173"/>
        <end position="202"/>
    </location>
</feature>
<sequence>MIDTLKQWGRGLLLSILAMAIFAISLGCCIALILLVVSMEEGGDNLSAHTVPLTQAVVLLSQGIGFTTSSITLTIMPLGLTMLLIALIVSLIKRMRATSPHALAAGLVGWLAINTMFRQGVEVGLTDGLGVSLLKCAGLYAVAAVCAVCANAQLRHGVAKLIRDHLSASVRHCLTCGLILAAVLLGVYALCAIGTVVSWVWMNHDAMAAVFDMAGMQTGSRVLTTIASLIWLPNLCVWACSWLFGAGFAIGELGSFTLWIGQSSGLPAVPIFGLFPNPVENDILRTALMMIPLATALILGLLVVFLPSGFAYRPMRMMHERTDKRMVLDLVYPAAAFCLAGALVAVCSAAVFALSNGSLGEHRLAHVGVDVVQSTQSVGRPTAIGLFAAWLTALVATAAFFGIGWISRRVSQTRDTHRPPRAAAVARTASGTTDANASGQSTDLQPSDSQPKEEQDDKHEPTDSPSTGIGLP</sequence>
<evidence type="ECO:0000256" key="1">
    <source>
        <dbReference type="SAM" id="MobiDB-lite"/>
    </source>
</evidence>
<feature type="transmembrane region" description="Helical" evidence="2">
    <location>
        <begin position="99"/>
        <end position="117"/>
    </location>
</feature>
<keyword evidence="2" id="KW-1133">Transmembrane helix</keyword>
<reference evidence="3 4" key="1">
    <citation type="journal article" date="2017" name="BMC Genomics">
        <title>Comparative genomic and phylogenomic analyses of the Bifidobacteriaceae family.</title>
        <authorList>
            <person name="Lugli G.A."/>
            <person name="Milani C."/>
            <person name="Turroni F."/>
            <person name="Duranti S."/>
            <person name="Mancabelli L."/>
            <person name="Mangifesta M."/>
            <person name="Ferrario C."/>
            <person name="Modesto M."/>
            <person name="Mattarelli P."/>
            <person name="Jiri K."/>
            <person name="van Sinderen D."/>
            <person name="Ventura M."/>
        </authorList>
    </citation>
    <scope>NUCLEOTIDE SEQUENCE [LARGE SCALE GENOMIC DNA]</scope>
    <source>
        <strain evidence="3 4">DSM 28807</strain>
    </source>
</reference>
<comment type="caution">
    <text evidence="3">The sequence shown here is derived from an EMBL/GenBank/DDBJ whole genome shotgun (WGS) entry which is preliminary data.</text>
</comment>
<feature type="transmembrane region" description="Helical" evidence="2">
    <location>
        <begin position="330"/>
        <end position="354"/>
    </location>
</feature>
<dbReference type="RefSeq" id="WP_072726047.1">
    <property type="nucleotide sequence ID" value="NZ_BDIS01000019.1"/>
</dbReference>
<feature type="transmembrane region" description="Helical" evidence="2">
    <location>
        <begin position="71"/>
        <end position="92"/>
    </location>
</feature>
<proteinExistence type="predicted"/>
<evidence type="ECO:0000313" key="3">
    <source>
        <dbReference type="EMBL" id="OZG59975.1"/>
    </source>
</evidence>
<dbReference type="EMBL" id="MWWX01000019">
    <property type="protein sequence ID" value="OZG59975.1"/>
    <property type="molecule type" value="Genomic_DNA"/>
</dbReference>
<keyword evidence="4" id="KW-1185">Reference proteome</keyword>
<name>A0A261FLW1_9BIFI</name>
<evidence type="ECO:0000256" key="2">
    <source>
        <dbReference type="SAM" id="Phobius"/>
    </source>
</evidence>
<feature type="transmembrane region" description="Helical" evidence="2">
    <location>
        <begin position="12"/>
        <end position="37"/>
    </location>
</feature>
<dbReference type="PROSITE" id="PS51257">
    <property type="entry name" value="PROKAR_LIPOPROTEIN"/>
    <property type="match status" value="1"/>
</dbReference>
<feature type="transmembrane region" description="Helical" evidence="2">
    <location>
        <begin position="383"/>
        <end position="406"/>
    </location>
</feature>
<feature type="transmembrane region" description="Helical" evidence="2">
    <location>
        <begin position="287"/>
        <end position="310"/>
    </location>
</feature>
<keyword evidence="2" id="KW-0472">Membrane</keyword>
<dbReference type="Proteomes" id="UP000216352">
    <property type="component" value="Unassembled WGS sequence"/>
</dbReference>
<dbReference type="Pfam" id="PF19877">
    <property type="entry name" value="DUF6350"/>
    <property type="match status" value="1"/>
</dbReference>
<dbReference type="InterPro" id="IPR045931">
    <property type="entry name" value="DUF6350"/>
</dbReference>
<dbReference type="AlphaFoldDB" id="A0A261FLW1"/>
<evidence type="ECO:0000313" key="4">
    <source>
        <dbReference type="Proteomes" id="UP000216352"/>
    </source>
</evidence>
<dbReference type="STRING" id="1603886.GCA_001895165_01458"/>
<feature type="compositionally biased region" description="Polar residues" evidence="1">
    <location>
        <begin position="463"/>
        <end position="472"/>
    </location>
</feature>
<keyword evidence="2" id="KW-0812">Transmembrane</keyword>
<protein>
    <submittedName>
        <fullName evidence="3">Uncharacterized protein</fullName>
    </submittedName>
</protein>
<dbReference type="OrthoDB" id="3742900at2"/>
<feature type="transmembrane region" description="Helical" evidence="2">
    <location>
        <begin position="222"/>
        <end position="244"/>
    </location>
</feature>
<feature type="transmembrane region" description="Helical" evidence="2">
    <location>
        <begin position="129"/>
        <end position="152"/>
    </location>
</feature>
<feature type="region of interest" description="Disordered" evidence="1">
    <location>
        <begin position="412"/>
        <end position="472"/>
    </location>
</feature>
<feature type="compositionally biased region" description="Basic and acidic residues" evidence="1">
    <location>
        <begin position="450"/>
        <end position="462"/>
    </location>
</feature>